<dbReference type="Proteomes" id="UP001392437">
    <property type="component" value="Unassembled WGS sequence"/>
</dbReference>
<evidence type="ECO:0000256" key="1">
    <source>
        <dbReference type="ARBA" id="ARBA00008056"/>
    </source>
</evidence>
<evidence type="ECO:0000313" key="5">
    <source>
        <dbReference type="Proteomes" id="UP001392437"/>
    </source>
</evidence>
<evidence type="ECO:0000313" key="4">
    <source>
        <dbReference type="EMBL" id="KAK8132240.1"/>
    </source>
</evidence>
<dbReference type="InterPro" id="IPR050231">
    <property type="entry name" value="Iron_ascorbate_oxido_reductase"/>
</dbReference>
<comment type="similarity">
    <text evidence="1 2">Belongs to the iron/ascorbate-dependent oxidoreductase family.</text>
</comment>
<dbReference type="InterPro" id="IPR005123">
    <property type="entry name" value="Oxoglu/Fe-dep_dioxygenase_dom"/>
</dbReference>
<dbReference type="PANTHER" id="PTHR47990">
    <property type="entry name" value="2-OXOGLUTARATE (2OG) AND FE(II)-DEPENDENT OXYGENASE SUPERFAMILY PROTEIN-RELATED"/>
    <property type="match status" value="1"/>
</dbReference>
<evidence type="ECO:0000259" key="3">
    <source>
        <dbReference type="PROSITE" id="PS51471"/>
    </source>
</evidence>
<gene>
    <name evidence="4" type="ORF">PG999_000413</name>
</gene>
<dbReference type="EMBL" id="JAQQWP010000001">
    <property type="protein sequence ID" value="KAK8132240.1"/>
    <property type="molecule type" value="Genomic_DNA"/>
</dbReference>
<comment type="caution">
    <text evidence="4">The sequence shown here is derived from an EMBL/GenBank/DDBJ whole genome shotgun (WGS) entry which is preliminary data.</text>
</comment>
<reference evidence="4 5" key="1">
    <citation type="submission" date="2023-01" db="EMBL/GenBank/DDBJ databases">
        <title>Analysis of 21 Apiospora genomes using comparative genomics revels a genus with tremendous synthesis potential of carbohydrate active enzymes and secondary metabolites.</title>
        <authorList>
            <person name="Sorensen T."/>
        </authorList>
    </citation>
    <scope>NUCLEOTIDE SEQUENCE [LARGE SCALE GENOMIC DNA]</scope>
    <source>
        <strain evidence="4 5">CBS 117206</strain>
    </source>
</reference>
<evidence type="ECO:0000256" key="2">
    <source>
        <dbReference type="RuleBase" id="RU003682"/>
    </source>
</evidence>
<keyword evidence="2" id="KW-0560">Oxidoreductase</keyword>
<dbReference type="InterPro" id="IPR027443">
    <property type="entry name" value="IPNS-like_sf"/>
</dbReference>
<dbReference type="AlphaFoldDB" id="A0AAW0RBH0"/>
<keyword evidence="2" id="KW-0479">Metal-binding</keyword>
<keyword evidence="5" id="KW-1185">Reference proteome</keyword>
<dbReference type="GO" id="GO:0016491">
    <property type="term" value="F:oxidoreductase activity"/>
    <property type="evidence" value="ECO:0007669"/>
    <property type="project" value="UniProtKB-KW"/>
</dbReference>
<keyword evidence="2" id="KW-0408">Iron</keyword>
<dbReference type="Pfam" id="PF03171">
    <property type="entry name" value="2OG-FeII_Oxy"/>
    <property type="match status" value="1"/>
</dbReference>
<proteinExistence type="inferred from homology"/>
<dbReference type="InterPro" id="IPR044861">
    <property type="entry name" value="IPNS-like_FE2OG_OXY"/>
</dbReference>
<sequence>MAQACIDLAGLENADIEREQVANLVQAFGRYGVVKVKNHGFSDQQLEQLFAWSKEFFSWPELVKESANRKRTGPFRGYAGVGLESIGVPAPDSVAMKDVKESFDCGSPKDQRYPTPWPCGHARCGEFRVFMQDFYQDCERVHGQLLTLFEQAFGLRAGDLCELCSEGNGEVRLAYYPEIPVAELRTGTTFRIAEHRDIGVLTLLFQDSIGGLETEDPDRPGHFLPVSSAHPREMLLMVGETLDRWTGQTFRSIKHRVKDPPDSQVGSILSERYAVGFFGKANSAASIAPLPSFHVAASNKGRSLGDESETAQEFYNLAHEQTTAT</sequence>
<name>A0AAW0RBH0_9PEZI</name>
<dbReference type="PROSITE" id="PS51471">
    <property type="entry name" value="FE2OG_OXY"/>
    <property type="match status" value="1"/>
</dbReference>
<dbReference type="InterPro" id="IPR026992">
    <property type="entry name" value="DIOX_N"/>
</dbReference>
<organism evidence="4 5">
    <name type="scientific">Apiospora kogelbergensis</name>
    <dbReference type="NCBI Taxonomy" id="1337665"/>
    <lineage>
        <taxon>Eukaryota</taxon>
        <taxon>Fungi</taxon>
        <taxon>Dikarya</taxon>
        <taxon>Ascomycota</taxon>
        <taxon>Pezizomycotina</taxon>
        <taxon>Sordariomycetes</taxon>
        <taxon>Xylariomycetidae</taxon>
        <taxon>Amphisphaeriales</taxon>
        <taxon>Apiosporaceae</taxon>
        <taxon>Apiospora</taxon>
    </lineage>
</organism>
<feature type="domain" description="Fe2OG dioxygenase" evidence="3">
    <location>
        <begin position="167"/>
        <end position="283"/>
    </location>
</feature>
<dbReference type="SUPFAM" id="SSF51197">
    <property type="entry name" value="Clavaminate synthase-like"/>
    <property type="match status" value="1"/>
</dbReference>
<accession>A0AAW0RBH0</accession>
<dbReference type="Pfam" id="PF14226">
    <property type="entry name" value="DIOX_N"/>
    <property type="match status" value="1"/>
</dbReference>
<dbReference type="Gene3D" id="2.60.120.330">
    <property type="entry name" value="B-lactam Antibiotic, Isopenicillin N Synthase, Chain"/>
    <property type="match status" value="1"/>
</dbReference>
<protein>
    <recommendedName>
        <fullName evidence="3">Fe2OG dioxygenase domain-containing protein</fullName>
    </recommendedName>
</protein>
<dbReference type="GO" id="GO:0044283">
    <property type="term" value="P:small molecule biosynthetic process"/>
    <property type="evidence" value="ECO:0007669"/>
    <property type="project" value="UniProtKB-ARBA"/>
</dbReference>
<dbReference type="GO" id="GO:0046872">
    <property type="term" value="F:metal ion binding"/>
    <property type="evidence" value="ECO:0007669"/>
    <property type="project" value="UniProtKB-KW"/>
</dbReference>